<protein>
    <recommendedName>
        <fullName evidence="3">tetrahydrofolate synthase</fullName>
        <ecNumber evidence="3">6.3.2.17</ecNumber>
    </recommendedName>
    <alternativeName>
        <fullName evidence="9">Tetrahydrofolylpolyglutamate synthase</fullName>
    </alternativeName>
</protein>
<keyword evidence="15" id="KW-1185">Reference proteome</keyword>
<feature type="domain" description="Mur ligase C-terminal" evidence="12">
    <location>
        <begin position="302"/>
        <end position="422"/>
    </location>
</feature>
<evidence type="ECO:0000256" key="10">
    <source>
        <dbReference type="ARBA" id="ARBA00047493"/>
    </source>
</evidence>
<dbReference type="EMBL" id="FMZA01000004">
    <property type="protein sequence ID" value="SDC20504.1"/>
    <property type="molecule type" value="Genomic_DNA"/>
</dbReference>
<dbReference type="Pfam" id="PF08245">
    <property type="entry name" value="Mur_ligase_M"/>
    <property type="match status" value="1"/>
</dbReference>
<evidence type="ECO:0000256" key="6">
    <source>
        <dbReference type="ARBA" id="ARBA00022741"/>
    </source>
</evidence>
<dbReference type="GO" id="GO:0005737">
    <property type="term" value="C:cytoplasm"/>
    <property type="evidence" value="ECO:0007669"/>
    <property type="project" value="TreeGrafter"/>
</dbReference>
<sequence>MTDDAFFSTASEVFDWMETNCTQGIRPGLERMEWILERLNHPERRLKFIHIAGTNGKGSTAAMIASVLQESGFPTGMFISPYMKDWNERISMDGQPIPEKSFVYWAGRLAPLVEEMEGDQVTPFEFWTLVAILYFAKEAVPWFVVWETGLGGRLDSTNVVYPLVSVITNVGHDHTYILGEGISDIAQEKAGIIKPGVPVVTGCQAEALEVVESVAKEKSSKLYRLRHEFDLEVLSQGEEGGSFQFQGPFRHLEQVSVPLRGAHQLENGAVALMTLEVLRQYYATVMDDEDILKGMAEVDWPGRLERVARQPEIILDGAHNQEGSEALASAIRDFRYDRLHLLIGVLEDKDVDAILRPLLPLADRVMVTGVSHHRGLDPRQLREKALQLCPDVEIDWEPRADKALQQLRAEANDQDAILVTGTLFLISEIKKTLGRESSF</sequence>
<dbReference type="GO" id="GO:0005524">
    <property type="term" value="F:ATP binding"/>
    <property type="evidence" value="ECO:0007669"/>
    <property type="project" value="UniProtKB-KW"/>
</dbReference>
<keyword evidence="8" id="KW-0460">Magnesium</keyword>
<evidence type="ECO:0000259" key="12">
    <source>
        <dbReference type="Pfam" id="PF02875"/>
    </source>
</evidence>
<dbReference type="SUPFAM" id="SSF53623">
    <property type="entry name" value="MurD-like peptide ligases, catalytic domain"/>
    <property type="match status" value="1"/>
</dbReference>
<dbReference type="GO" id="GO:0008841">
    <property type="term" value="F:dihydrofolate synthase activity"/>
    <property type="evidence" value="ECO:0007669"/>
    <property type="project" value="TreeGrafter"/>
</dbReference>
<dbReference type="STRING" id="1236220.SAMN04488112_104126"/>
<dbReference type="Pfam" id="PF02875">
    <property type="entry name" value="Mur_ligase_C"/>
    <property type="match status" value="1"/>
</dbReference>
<gene>
    <name evidence="14" type="ORF">SAMN04488112_104126</name>
</gene>
<dbReference type="AlphaFoldDB" id="A0A1G6JP60"/>
<dbReference type="FunFam" id="3.40.1190.10:FF:000011">
    <property type="entry name" value="Folylpolyglutamate synthase/dihydrofolate synthase"/>
    <property type="match status" value="1"/>
</dbReference>
<dbReference type="Gene3D" id="3.40.1190.10">
    <property type="entry name" value="Mur-like, catalytic domain"/>
    <property type="match status" value="1"/>
</dbReference>
<evidence type="ECO:0000256" key="2">
    <source>
        <dbReference type="ARBA" id="ARBA00008276"/>
    </source>
</evidence>
<dbReference type="PANTHER" id="PTHR11136:SF0">
    <property type="entry name" value="DIHYDROFOLATE SYNTHETASE-RELATED"/>
    <property type="match status" value="1"/>
</dbReference>
<evidence type="ECO:0000256" key="7">
    <source>
        <dbReference type="ARBA" id="ARBA00022840"/>
    </source>
</evidence>
<dbReference type="InterPro" id="IPR036615">
    <property type="entry name" value="Mur_ligase_C_dom_sf"/>
</dbReference>
<evidence type="ECO:0000256" key="5">
    <source>
        <dbReference type="ARBA" id="ARBA00022723"/>
    </source>
</evidence>
<evidence type="ECO:0000256" key="11">
    <source>
        <dbReference type="PIRNR" id="PIRNR001563"/>
    </source>
</evidence>
<dbReference type="InterPro" id="IPR036565">
    <property type="entry name" value="Mur-like_cat_sf"/>
</dbReference>
<dbReference type="PIRSF" id="PIRSF001563">
    <property type="entry name" value="Folylpolyglu_synth"/>
    <property type="match status" value="1"/>
</dbReference>
<dbReference type="InterPro" id="IPR018109">
    <property type="entry name" value="Folylpolyglutamate_synth_CS"/>
</dbReference>
<dbReference type="InterPro" id="IPR001645">
    <property type="entry name" value="Folylpolyglutamate_synth"/>
</dbReference>
<dbReference type="SUPFAM" id="SSF53244">
    <property type="entry name" value="MurD-like peptide ligases, peptide-binding domain"/>
    <property type="match status" value="1"/>
</dbReference>
<evidence type="ECO:0000313" key="14">
    <source>
        <dbReference type="EMBL" id="SDC20504.1"/>
    </source>
</evidence>
<organism evidence="14 15">
    <name type="scientific">Melghirimyces thermohalophilus</name>
    <dbReference type="NCBI Taxonomy" id="1236220"/>
    <lineage>
        <taxon>Bacteria</taxon>
        <taxon>Bacillati</taxon>
        <taxon>Bacillota</taxon>
        <taxon>Bacilli</taxon>
        <taxon>Bacillales</taxon>
        <taxon>Thermoactinomycetaceae</taxon>
        <taxon>Melghirimyces</taxon>
    </lineage>
</organism>
<proteinExistence type="inferred from homology"/>
<comment type="catalytic activity">
    <reaction evidence="10">
        <text>(6S)-5,6,7,8-tetrahydrofolyl-(gamma-L-Glu)(n) + L-glutamate + ATP = (6S)-5,6,7,8-tetrahydrofolyl-(gamma-L-Glu)(n+1) + ADP + phosphate + H(+)</text>
        <dbReference type="Rhea" id="RHEA:10580"/>
        <dbReference type="Rhea" id="RHEA-COMP:14738"/>
        <dbReference type="Rhea" id="RHEA-COMP:14740"/>
        <dbReference type="ChEBI" id="CHEBI:15378"/>
        <dbReference type="ChEBI" id="CHEBI:29985"/>
        <dbReference type="ChEBI" id="CHEBI:30616"/>
        <dbReference type="ChEBI" id="CHEBI:43474"/>
        <dbReference type="ChEBI" id="CHEBI:141005"/>
        <dbReference type="ChEBI" id="CHEBI:456216"/>
        <dbReference type="EC" id="6.3.2.17"/>
    </reaction>
</comment>
<dbReference type="EC" id="6.3.2.17" evidence="3"/>
<dbReference type="GO" id="GO:0004326">
    <property type="term" value="F:tetrahydrofolylpolyglutamate synthase activity"/>
    <property type="evidence" value="ECO:0007669"/>
    <property type="project" value="UniProtKB-EC"/>
</dbReference>
<evidence type="ECO:0000256" key="9">
    <source>
        <dbReference type="ARBA" id="ARBA00030592"/>
    </source>
</evidence>
<comment type="cofactor">
    <cofactor evidence="1">
        <name>Mg(2+)</name>
        <dbReference type="ChEBI" id="CHEBI:18420"/>
    </cofactor>
</comment>
<dbReference type="InterPro" id="IPR013221">
    <property type="entry name" value="Mur_ligase_cen"/>
</dbReference>
<feature type="domain" description="Mur ligase central" evidence="13">
    <location>
        <begin position="51"/>
        <end position="273"/>
    </location>
</feature>
<dbReference type="GO" id="GO:0046872">
    <property type="term" value="F:metal ion binding"/>
    <property type="evidence" value="ECO:0007669"/>
    <property type="project" value="UniProtKB-KW"/>
</dbReference>
<evidence type="ECO:0000256" key="3">
    <source>
        <dbReference type="ARBA" id="ARBA00013025"/>
    </source>
</evidence>
<keyword evidence="6 11" id="KW-0547">Nucleotide-binding</keyword>
<evidence type="ECO:0000259" key="13">
    <source>
        <dbReference type="Pfam" id="PF08245"/>
    </source>
</evidence>
<keyword evidence="7 11" id="KW-0067">ATP-binding</keyword>
<dbReference type="PROSITE" id="PS01011">
    <property type="entry name" value="FOLYLPOLYGLU_SYNT_1"/>
    <property type="match status" value="1"/>
</dbReference>
<dbReference type="RefSeq" id="WP_091566954.1">
    <property type="nucleotide sequence ID" value="NZ_FMZA01000004.1"/>
</dbReference>
<evidence type="ECO:0000256" key="8">
    <source>
        <dbReference type="ARBA" id="ARBA00022842"/>
    </source>
</evidence>
<evidence type="ECO:0000313" key="15">
    <source>
        <dbReference type="Proteomes" id="UP000199387"/>
    </source>
</evidence>
<dbReference type="Gene3D" id="3.90.190.20">
    <property type="entry name" value="Mur ligase, C-terminal domain"/>
    <property type="match status" value="1"/>
</dbReference>
<dbReference type="OrthoDB" id="9809356at2"/>
<dbReference type="InterPro" id="IPR004101">
    <property type="entry name" value="Mur_ligase_C"/>
</dbReference>
<keyword evidence="4 11" id="KW-0436">Ligase</keyword>
<name>A0A1G6JP60_9BACL</name>
<evidence type="ECO:0000256" key="1">
    <source>
        <dbReference type="ARBA" id="ARBA00001946"/>
    </source>
</evidence>
<accession>A0A1G6JP60</accession>
<evidence type="ECO:0000256" key="4">
    <source>
        <dbReference type="ARBA" id="ARBA00022598"/>
    </source>
</evidence>
<comment type="similarity">
    <text evidence="2 11">Belongs to the folylpolyglutamate synthase family.</text>
</comment>
<keyword evidence="5" id="KW-0479">Metal-binding</keyword>
<reference evidence="14 15" key="1">
    <citation type="submission" date="2016-10" db="EMBL/GenBank/DDBJ databases">
        <authorList>
            <person name="de Groot N.N."/>
        </authorList>
    </citation>
    <scope>NUCLEOTIDE SEQUENCE [LARGE SCALE GENOMIC DNA]</scope>
    <source>
        <strain evidence="14 15">DSM 45514</strain>
    </source>
</reference>
<dbReference type="NCBIfam" id="TIGR01499">
    <property type="entry name" value="folC"/>
    <property type="match status" value="1"/>
</dbReference>
<dbReference type="PANTHER" id="PTHR11136">
    <property type="entry name" value="FOLYLPOLYGLUTAMATE SYNTHASE-RELATED"/>
    <property type="match status" value="1"/>
</dbReference>
<dbReference type="Proteomes" id="UP000199387">
    <property type="component" value="Unassembled WGS sequence"/>
</dbReference>